<dbReference type="GO" id="GO:0005576">
    <property type="term" value="C:extracellular region"/>
    <property type="evidence" value="ECO:0007669"/>
    <property type="project" value="UniProtKB-SubCell"/>
</dbReference>
<evidence type="ECO:0000256" key="6">
    <source>
        <dbReference type="ARBA" id="ARBA00023136"/>
    </source>
</evidence>
<keyword evidence="11" id="KW-1185">Reference proteome</keyword>
<dbReference type="InterPro" id="IPR011050">
    <property type="entry name" value="Pectin_lyase_fold/virulence"/>
</dbReference>
<evidence type="ECO:0000256" key="2">
    <source>
        <dbReference type="ARBA" id="ARBA00004442"/>
    </source>
</evidence>
<keyword evidence="6 8" id="KW-0472">Membrane</keyword>
<evidence type="ECO:0000256" key="5">
    <source>
        <dbReference type="ARBA" id="ARBA00022729"/>
    </source>
</evidence>
<dbReference type="InParanoid" id="Q22NN4"/>
<feature type="transmembrane region" description="Helical" evidence="8">
    <location>
        <begin position="3196"/>
        <end position="3223"/>
    </location>
</feature>
<feature type="transmembrane region" description="Helical" evidence="8">
    <location>
        <begin position="3164"/>
        <end position="3184"/>
    </location>
</feature>
<organism evidence="10 11">
    <name type="scientific">Tetrahymena thermophila (strain SB210)</name>
    <dbReference type="NCBI Taxonomy" id="312017"/>
    <lineage>
        <taxon>Eukaryota</taxon>
        <taxon>Sar</taxon>
        <taxon>Alveolata</taxon>
        <taxon>Ciliophora</taxon>
        <taxon>Intramacronucleata</taxon>
        <taxon>Oligohymenophorea</taxon>
        <taxon>Hymenostomatida</taxon>
        <taxon>Tetrahymenina</taxon>
        <taxon>Tetrahymenidae</taxon>
        <taxon>Tetrahymena</taxon>
    </lineage>
</organism>
<feature type="transmembrane region" description="Helical" evidence="8">
    <location>
        <begin position="3235"/>
        <end position="3255"/>
    </location>
</feature>
<reference evidence="11" key="1">
    <citation type="journal article" date="2006" name="PLoS Biol.">
        <title>Macronuclear genome sequence of the ciliate Tetrahymena thermophila, a model eukaryote.</title>
        <authorList>
            <person name="Eisen J.A."/>
            <person name="Coyne R.S."/>
            <person name="Wu M."/>
            <person name="Wu D."/>
            <person name="Thiagarajan M."/>
            <person name="Wortman J.R."/>
            <person name="Badger J.H."/>
            <person name="Ren Q."/>
            <person name="Amedeo P."/>
            <person name="Jones K.M."/>
            <person name="Tallon L.J."/>
            <person name="Delcher A.L."/>
            <person name="Salzberg S.L."/>
            <person name="Silva J.C."/>
            <person name="Haas B.J."/>
            <person name="Majoros W.H."/>
            <person name="Farzad M."/>
            <person name="Carlton J.M."/>
            <person name="Smith R.K. Jr."/>
            <person name="Garg J."/>
            <person name="Pearlman R.E."/>
            <person name="Karrer K.M."/>
            <person name="Sun L."/>
            <person name="Manning G."/>
            <person name="Elde N.C."/>
            <person name="Turkewitz A.P."/>
            <person name="Asai D.J."/>
            <person name="Wilkes D.E."/>
            <person name="Wang Y."/>
            <person name="Cai H."/>
            <person name="Collins K."/>
            <person name="Stewart B.A."/>
            <person name="Lee S.R."/>
            <person name="Wilamowska K."/>
            <person name="Weinberg Z."/>
            <person name="Ruzzo W.L."/>
            <person name="Wloga D."/>
            <person name="Gaertig J."/>
            <person name="Frankel J."/>
            <person name="Tsao C.-C."/>
            <person name="Gorovsky M.A."/>
            <person name="Keeling P.J."/>
            <person name="Waller R.F."/>
            <person name="Patron N.J."/>
            <person name="Cherry J.M."/>
            <person name="Stover N.A."/>
            <person name="Krieger C.J."/>
            <person name="del Toro C."/>
            <person name="Ryder H.F."/>
            <person name="Williamson S.C."/>
            <person name="Barbeau R.A."/>
            <person name="Hamilton E.P."/>
            <person name="Orias E."/>
        </authorList>
    </citation>
    <scope>NUCLEOTIDE SEQUENCE [LARGE SCALE GENOMIC DNA]</scope>
    <source>
        <strain evidence="11">SB210</strain>
    </source>
</reference>
<evidence type="ECO:0000256" key="1">
    <source>
        <dbReference type="ARBA" id="ARBA00004196"/>
    </source>
</evidence>
<feature type="transmembrane region" description="Helical" evidence="8">
    <location>
        <begin position="3335"/>
        <end position="3353"/>
    </location>
</feature>
<dbReference type="GeneID" id="7823498"/>
<feature type="transmembrane region" description="Helical" evidence="8">
    <location>
        <begin position="3284"/>
        <end position="3306"/>
    </location>
</feature>
<dbReference type="eggNOG" id="KOG3525">
    <property type="taxonomic scope" value="Eukaryota"/>
</dbReference>
<proteinExistence type="predicted"/>
<evidence type="ECO:0000256" key="4">
    <source>
        <dbReference type="ARBA" id="ARBA00022525"/>
    </source>
</evidence>
<keyword evidence="8 10" id="KW-0812">Transmembrane</keyword>
<dbReference type="PANTHER" id="PTHR11319">
    <property type="entry name" value="G PROTEIN-COUPLED RECEPTOR-RELATED"/>
    <property type="match status" value="1"/>
</dbReference>
<dbReference type="InterPro" id="IPR003368">
    <property type="entry name" value="POMP_repeat"/>
</dbReference>
<dbReference type="Proteomes" id="UP000009168">
    <property type="component" value="Unassembled WGS sequence"/>
</dbReference>
<dbReference type="OrthoDB" id="296301at2759"/>
<evidence type="ECO:0000256" key="3">
    <source>
        <dbReference type="ARBA" id="ARBA00004613"/>
    </source>
</evidence>
<keyword evidence="8" id="KW-1133">Transmembrane helix</keyword>
<dbReference type="KEGG" id="tet:TTHERM_00198150"/>
<dbReference type="RefSeq" id="XP_001006996.3">
    <property type="nucleotide sequence ID" value="XM_001006996.3"/>
</dbReference>
<keyword evidence="5 9" id="KW-0732">Signal</keyword>
<feature type="transmembrane region" description="Helical" evidence="8">
    <location>
        <begin position="3138"/>
        <end position="3158"/>
    </location>
</feature>
<keyword evidence="4" id="KW-0964">Secreted</keyword>
<evidence type="ECO:0000256" key="9">
    <source>
        <dbReference type="SAM" id="SignalP"/>
    </source>
</evidence>
<dbReference type="PANTHER" id="PTHR11319:SF35">
    <property type="entry name" value="OUTER MEMBRANE PROTEIN PMPC-RELATED"/>
    <property type="match status" value="1"/>
</dbReference>
<dbReference type="InterPro" id="IPR009030">
    <property type="entry name" value="Growth_fac_rcpt_cys_sf"/>
</dbReference>
<evidence type="ECO:0000313" key="11">
    <source>
        <dbReference type="Proteomes" id="UP000009168"/>
    </source>
</evidence>
<feature type="transmembrane region" description="Helical" evidence="8">
    <location>
        <begin position="3416"/>
        <end position="3437"/>
    </location>
</feature>
<dbReference type="EMBL" id="GG662857">
    <property type="protein sequence ID" value="EAR86751.3"/>
    <property type="molecule type" value="Genomic_DNA"/>
</dbReference>
<feature type="chain" id="PRO_5004201158" evidence="9">
    <location>
        <begin position="22"/>
        <end position="3542"/>
    </location>
</feature>
<gene>
    <name evidence="10" type="ORF">TTHERM_00198150</name>
</gene>
<dbReference type="SUPFAM" id="SSF51126">
    <property type="entry name" value="Pectin lyase-like"/>
    <property type="match status" value="1"/>
</dbReference>
<keyword evidence="7" id="KW-0998">Cell outer membrane</keyword>
<feature type="transmembrane region" description="Helical" evidence="8">
    <location>
        <begin position="3089"/>
        <end position="3107"/>
    </location>
</feature>
<feature type="transmembrane region" description="Helical" evidence="8">
    <location>
        <begin position="3365"/>
        <end position="3385"/>
    </location>
</feature>
<evidence type="ECO:0000256" key="7">
    <source>
        <dbReference type="ARBA" id="ARBA00023237"/>
    </source>
</evidence>
<evidence type="ECO:0000256" key="8">
    <source>
        <dbReference type="SAM" id="Phobius"/>
    </source>
</evidence>
<dbReference type="HOGENOM" id="CLU_000184_0_0_1"/>
<name>Q22NN4_TETTS</name>
<dbReference type="Pfam" id="PF02415">
    <property type="entry name" value="Chlam_PMP"/>
    <property type="match status" value="1"/>
</dbReference>
<evidence type="ECO:0000313" key="10">
    <source>
        <dbReference type="EMBL" id="EAR86751.3"/>
    </source>
</evidence>
<accession>Q22NN4</accession>
<sequence>MKAYQLLIWLSSFIMIFNCLCEKKTQCFDQIASKCQEIDGQKYIGKNKKNSSCVTNSNIIDEIEYCFDKNSDICITKEKNQCVKISEDINYVAIVQENNQCIRINENVSKHGIPKEMSLMKKGYCQNYNAQVVIGKADMSLKSFYLCLDQDKNYDEMFLNQGYCLEKSTKKAQLLQMVSGRTIHGLCVKENEYYDQKVICNYQFCEHMNKNNQYACIAYDSHLVIGKTQLNQCIFDDSELFEIYIQCKPQFCRQIQTNRANCIKIINSKEVQQNGDCIQGKKESRKLFGYGSYPWQCTNPSQCFDYSQYNCINLGSSNNSLAKLDNNSCATLNVGTAVACYYSYPACLSSQNTCLQVTYSNSQSVGQRQGGQCAKLNTIYQDLSFCSQSLCITQYGQLSNQLCAPFYGSSSLFMNFDCNNISQKSQYCKDSSGQFCFDTSSKECYQTLNFGGQGAGCQQNGTCQILSNYQFIGRAQPNNQCLQNYQEPNTTLETCFYDPQRVCKVTSPTQFCVIYPSSSQYLGFVSENNGCAVLNQVTFSLGYIANVINLRSNYCQDSNGYIIQLDYTDNIGVDSNKYQCLKLNQIPQGIVIECQKGYCVNQDRCCQKYDSILIGKNAQQQCLQERQPISIECSFDDIDVCFDTAAQACNHLNDSLPNSQGKVQDGTCASSGKYYSRILKCSFNHCIKKQSSNPNSLEGCFPFDLSQNRVGVDANGYCVQLDQINAVRCMQGQVCLDNQNGYTCTALVFSKALNKYARQQNTMFCLPYLDPNGQGDHIETCVLGTCLYYDIPSNQDYCVIQGTIAKGNFIVGVDIYQLCISENQITSNQIVSCFALSYCILQIGIGQQQKCQELQDFDPYFPNLVYRAKNSNQNCQDLNMPNSIGCMDGLYCINTQNNNRCQIMNDPSQLNTIGRDLSAQKCIPKNKSIASKCQQDFCILQGMCIPLSDSYPGKEIKTHLCLLQSDIGQYGASNCFKDGYCIEVDSDGFQSCNKLDFSNPNRIGIEKDTQRCIQSNQPIAVQCSIEKYCLNSVTQMCQAIDLSQNMCVDIHGNCAFNGSCKTCDIDQCISPSQQNKCVNIFQPTVTFCIDQFGFCATLDSQKCVFCPDGYCNIHNNGNCINGPKLLESLVGNSCFTQIKNQNNKCVQKSVDTLDSDGNYLCLNSSGMCQQIVKKNSECLLCPKYYVNAGDDKCYSLEEISVTWPNLQQVYFNMQLIYVKQDCFDNQFCLNDNTKKCPHGCFSCSSQQFCTQCIQGYFLYQVSPNQQSCIKCNSDIYQYTQLQSFYQNIPTYSCLDCSAEYRLWNQTQSSYKTCQNYKIQYDQNIQIVVNLLPASNFQIKLISGEYQLEFYQPNLCGNNCYSCIQNSPNQIFCTQCNIGYVLSDGVCQKCPNNCQNCQYATFITGFAQLITEIQFEKSKSSDYNFILICLECQVKYMVSYDLQSCLQCGTSCINCQYENEESVLNYNKYNLRKIAYNDLIQLKFIQKCTQCMNRYFLSYDGKSCLKNMQNCDYSSQIVVYGSQKYDLTEQLWTYTKIPMFNKSIQICKQCSKNYIASIDYTSCKLGCVSYSLQSKCAKCSTDSSYNAVCQFCSKGSVLDNSNEQTKCQDATCQINIFGCNECYSYLDSLSNNIMYQCTQCSNQYTVPSINGCLKCPEGCSECYEGTRNFNYTSFLIYKRPSLNIQERLNYNSSSTNYKLFCTKCQQGYQFDQQLKLCVRLNCGKYCLQCALINNQPQCIQCNYDLLTSLIKNQQYFIGTLYYYKFQNFNIKNMVSLNKAGNDCQLCPLMCETCINDEDLSLNPLYLYDAQCFSCKSSLPSSKVLSDYKITFDKERKKCYLCQKEEQGCFFKKQQTIYIQCLEINSRKGDGSFQNPINFNRLSEIDIDKIILNEIDYDQAIIFYNELQVKLLEVQLIFIGDKCIEKRPQTFSTKLKIQIRSIQTAVLKINTITSTPNQMMKFQQNNIFHISGFNQVQINNIQFEQQLSNSQIGLVIDDVNLNLFTLSNCQFSQLLPLKDSLTLEQYLTLQLSTLEKANLVLQQVQFQSIYISNNKQLIQTKNNQNQESFQNVTLTSVTFIDDSHLKYSVFEEVSISDNQFISIDYAFFHYKTSINSNTQINGMKLLRNLFSTDQTQIFVQLENTNTIQISDVFMQDNQSFLFLKAKSAVNVFITKIVQIQTQNELMAPQICQLNQILNNINIDTIEQQNISLSKNIIYIETSEVCLNNNPIFNNNQIPQGIIISNIISNQVTLQYSQNDQNTSPVSIFSKEDLNILISNMNFSDYSSVIRTNQKPLGQISLGFYFKAPTIRAIFNKSNFTNLSYDSPFNWIQGQVKQIEFHDCSFDNQVNFSFQSYQNFKSQKNGGFMIIKSEYLTINNSSFKNGFSLNGGSLYWISQNFAKLYIQNTTFSNNIAYSFDDLETQGGAIYINGQQSFSLSVFIYQSIFESNFASFKGGAIQIISTITPRSVIIIQEVLFSNNYSLQGSNLNVESSTIAKTAVIMKKVICQSQIEVMAQHYQNLSSIISNSNQNQVSNSLSSLFLFQNSYEISIENSKFQINSQSISQINQRIINNFIFQKVIFVINAYQYSEYNNTYSQSVFLNNLINVTQATIISVSSNTITNNININNTNIYQFQNNQIQNLAFYNSQICSLTFLNVSNNICNSCSYGIIQIFSQDVIVQNSQFENNLAQLGAGLYFQQDKSYKSFQQGIKLVQDCLFKNNKALISGGSIYIKNSPFHISKSIFQNNNAQQFGGAIYIQNDSIMKNQLQIQDNYFIENQSQFGGAIASSTGQSVNQYSNNTYIHNKAYKYGQNIQASPTSLNVYIDSNIKQIYQNSHSQLTVQNHYGGYIKEDIVLKFYSQYLEEINVIPDDSTLDIKILRGQGFINTNKIYQQNGEFNLTKQLQIYGNMGQELILQITSNQIQIPRYNISNYILSYDTDYSLILKISFAKTCPVGQVKKQIHDKFNYCLSCIDSYSFKNSDVCFQCPNTEVKCSGNKIFLTSSYWRVNQQSSVLYKCKNCIGDYNLNENEKEIMSQRLIVNDLNYYCKKGYIGALCEDCDITGKYWGTSYYMSLNRKCQKCSEIQILDILYPICFTLILVLFILSITHSYHKQVQKNLLHKTCSTIFKEQMFYIRQNFANTVKLFISQSFVLGIVFYYDQTIPNVLSSILIDIGNLFVFQIRILDCLLMKITQANFLTFNIFFYFSYWFFVLISFILVCFFKKFCFQYKLWCQEIVLGVWIFIYSSQFAILNKIFRQIKCQKFDSQSFVTDYLSYYCDEFQFKFFDYVLSAMYSLVLLVPIGFLFLKLYKKQYLLNDYQNKLVYGYFTEGYKLKFYFWDLIKLIYKMLLGIIVSFSYQINQIQPVLSVIISILYSFLLHLCQPYLQKKLNQIEFNIQNRTLILFCLVNLDLGDNFAFYYIIFSVKIVLISNILYQILKSNSNLKNQYMHIIQKLQESSRICLFIISKLKLNSTFIKYQKCQKNWKKINQIIFAKRMVGFSKTEQIELQNILKHFYQIQKLANTKEFTNLNTSRIFTGAKNAI</sequence>
<comment type="subcellular location">
    <subcellularLocation>
        <location evidence="1">Cell envelope</location>
    </subcellularLocation>
    <subcellularLocation>
        <location evidence="2">Cell outer membrane</location>
    </subcellularLocation>
    <subcellularLocation>
        <location evidence="3">Secreted</location>
    </subcellularLocation>
</comment>
<dbReference type="SUPFAM" id="SSF57184">
    <property type="entry name" value="Growth factor receptor domain"/>
    <property type="match status" value="1"/>
</dbReference>
<protein>
    <submittedName>
        <fullName evidence="10">Transmembrane protein, putative</fullName>
    </submittedName>
</protein>
<feature type="signal peptide" evidence="9">
    <location>
        <begin position="1"/>
        <end position="21"/>
    </location>
</feature>